<evidence type="ECO:0000256" key="2">
    <source>
        <dbReference type="ARBA" id="ARBA00022692"/>
    </source>
</evidence>
<dbReference type="GO" id="GO:0032541">
    <property type="term" value="C:cortical endoplasmic reticulum"/>
    <property type="evidence" value="ECO:0007669"/>
    <property type="project" value="TreeGrafter"/>
</dbReference>
<evidence type="ECO:0000256" key="1">
    <source>
        <dbReference type="ARBA" id="ARBA00004141"/>
    </source>
</evidence>
<feature type="transmembrane region" description="Helical" evidence="5">
    <location>
        <begin position="219"/>
        <end position="236"/>
    </location>
</feature>
<evidence type="ECO:0000256" key="5">
    <source>
        <dbReference type="SAM" id="Phobius"/>
    </source>
</evidence>
<dbReference type="VEuPathDB" id="FungiDB:BD410DRAFT_787131"/>
<keyword evidence="4 5" id="KW-0472">Membrane</keyword>
<keyword evidence="9" id="KW-1185">Reference proteome</keyword>
<dbReference type="Proteomes" id="UP000294933">
    <property type="component" value="Unassembled WGS sequence"/>
</dbReference>
<reference evidence="8 9" key="1">
    <citation type="submission" date="2018-06" db="EMBL/GenBank/DDBJ databases">
        <title>A transcriptomic atlas of mushroom development highlights an independent origin of complex multicellularity.</title>
        <authorList>
            <consortium name="DOE Joint Genome Institute"/>
            <person name="Krizsan K."/>
            <person name="Almasi E."/>
            <person name="Merenyi Z."/>
            <person name="Sahu N."/>
            <person name="Viragh M."/>
            <person name="Koszo T."/>
            <person name="Mondo S."/>
            <person name="Kiss B."/>
            <person name="Balint B."/>
            <person name="Kues U."/>
            <person name="Barry K."/>
            <person name="Hegedus J.C."/>
            <person name="Henrissat B."/>
            <person name="Johnson J."/>
            <person name="Lipzen A."/>
            <person name="Ohm R."/>
            <person name="Nagy I."/>
            <person name="Pangilinan J."/>
            <person name="Yan J."/>
            <person name="Xiong Y."/>
            <person name="Grigoriev I.V."/>
            <person name="Hibbett D.S."/>
            <person name="Nagy L.G."/>
        </authorList>
    </citation>
    <scope>NUCLEOTIDE SEQUENCE [LARGE SCALE GENOMIC DNA]</scope>
    <source>
        <strain evidence="8 9">SZMC22713</strain>
    </source>
</reference>
<dbReference type="Pfam" id="PF04547">
    <property type="entry name" value="Anoctamin"/>
    <property type="match status" value="1"/>
</dbReference>
<keyword evidence="2 5" id="KW-0812">Transmembrane</keyword>
<dbReference type="InterPro" id="IPR049452">
    <property type="entry name" value="Anoctamin_TM"/>
</dbReference>
<dbReference type="GO" id="GO:0005254">
    <property type="term" value="F:chloride channel activity"/>
    <property type="evidence" value="ECO:0007669"/>
    <property type="project" value="TreeGrafter"/>
</dbReference>
<protein>
    <submittedName>
        <fullName evidence="8">DUF590-domain-containing protein</fullName>
    </submittedName>
</protein>
<gene>
    <name evidence="8" type="ORF">BD410DRAFT_787131</name>
</gene>
<dbReference type="AlphaFoldDB" id="A0A4Y7Q851"/>
<evidence type="ECO:0000313" key="8">
    <source>
        <dbReference type="EMBL" id="TDL23837.1"/>
    </source>
</evidence>
<dbReference type="GO" id="GO:0016020">
    <property type="term" value="C:membrane"/>
    <property type="evidence" value="ECO:0007669"/>
    <property type="project" value="UniProtKB-SubCell"/>
</dbReference>
<evidence type="ECO:0000313" key="9">
    <source>
        <dbReference type="Proteomes" id="UP000294933"/>
    </source>
</evidence>
<dbReference type="PANTHER" id="PTHR12308:SF73">
    <property type="entry name" value="ANOCTAMIN"/>
    <property type="match status" value="1"/>
</dbReference>
<keyword evidence="3 5" id="KW-1133">Transmembrane helix</keyword>
<dbReference type="PANTHER" id="PTHR12308">
    <property type="entry name" value="ANOCTAMIN"/>
    <property type="match status" value="1"/>
</dbReference>
<dbReference type="InterPro" id="IPR049456">
    <property type="entry name" value="Anoctamin_N_fung"/>
</dbReference>
<name>A0A4Y7Q851_9AGAM</name>
<feature type="domain" description="Anoctamin alpha-beta plait" evidence="7">
    <location>
        <begin position="9"/>
        <end position="142"/>
    </location>
</feature>
<feature type="transmembrane region" description="Helical" evidence="5">
    <location>
        <begin position="325"/>
        <end position="347"/>
    </location>
</feature>
<feature type="transmembrane region" description="Helical" evidence="5">
    <location>
        <begin position="186"/>
        <end position="213"/>
    </location>
</feature>
<feature type="domain" description="Anoctamin transmembrane" evidence="6">
    <location>
        <begin position="179"/>
        <end position="665"/>
    </location>
</feature>
<comment type="subcellular location">
    <subcellularLocation>
        <location evidence="1">Membrane</location>
        <topology evidence="1">Multi-pass membrane protein</topology>
    </subcellularLocation>
</comment>
<feature type="transmembrane region" description="Helical" evidence="5">
    <location>
        <begin position="281"/>
        <end position="305"/>
    </location>
</feature>
<proteinExistence type="predicted"/>
<evidence type="ECO:0000256" key="3">
    <source>
        <dbReference type="ARBA" id="ARBA00022989"/>
    </source>
</evidence>
<accession>A0A4Y7Q851</accession>
<dbReference type="EMBL" id="ML170169">
    <property type="protein sequence ID" value="TDL23837.1"/>
    <property type="molecule type" value="Genomic_DNA"/>
</dbReference>
<feature type="transmembrane region" description="Helical" evidence="5">
    <location>
        <begin position="579"/>
        <end position="598"/>
    </location>
</feature>
<dbReference type="STRING" id="50990.A0A4Y7Q851"/>
<feature type="transmembrane region" description="Helical" evidence="5">
    <location>
        <begin position="526"/>
        <end position="549"/>
    </location>
</feature>
<evidence type="ECO:0000259" key="7">
    <source>
        <dbReference type="Pfam" id="PF20877"/>
    </source>
</evidence>
<sequence length="730" mass="81548">MASPPSAPNPDLLLVFRVSSKSLSKQEAIENAKAAESEYARILTTLRDGGLKATGRRGERNGQLLIVICAPERTLSRLVLRERHSDFLRGLPTSELPSLSNDITPSQISPADRIRMIYEYITSSPADDGLGIMPGSKHWSRVESLMALHDRRFNSEWLQSWTRRQIGFAIGFAELDKLKHQFGEAVALYFSFLSCYTHSLLLFAPLGLLFGLLKMSYNSIYSSLLMIWSITFVEFWRLREKKLAVRWGTRGATRVERRRYAEDGEDMGGTKFPWWKRDMRVAASVPLITLFGLLLAALLTGIFIIEAFVTQLYQGPGSQVVSFSPTILFIALVPRLLAVYQTYAVSFTEWERHTKQSEHEGSLALKTFALSSIVAYSGLALSAFVYVPFGATIMGMVQQTLSSRTDGFFATAGKGTLWEQNPGVQKLNPARLQNQMFAFTVTNQAINAFLEVGLPFIMRGIEGLRSGKGFSNGNGNGGGKKKRVVFEDENSGAAKEEREFLEKVRHEVSLPEYTLFGDYSEMVTQFGYVALWSTIWPLASVMALLNNWLELRSDAFKIVEHNRRPIPVRSDSIGPWLDSLGFITWLAALTNSALVYLFRPAPDLSHLSTILETSHPHTAVNVTSMSGTAAATYINLTVPALIIALASSHGYILVRLLVRHILVRVVWRGSPDELKEENADRQVKAQYLKSLGLDKAELHGDENVSVDGLDAEFWNRDEGLYEIQKVVKEA</sequence>
<dbReference type="Pfam" id="PF20877">
    <property type="entry name" value="Anoctamin_N"/>
    <property type="match status" value="1"/>
</dbReference>
<organism evidence="8 9">
    <name type="scientific">Rickenella mellea</name>
    <dbReference type="NCBI Taxonomy" id="50990"/>
    <lineage>
        <taxon>Eukaryota</taxon>
        <taxon>Fungi</taxon>
        <taxon>Dikarya</taxon>
        <taxon>Basidiomycota</taxon>
        <taxon>Agaricomycotina</taxon>
        <taxon>Agaricomycetes</taxon>
        <taxon>Hymenochaetales</taxon>
        <taxon>Rickenellaceae</taxon>
        <taxon>Rickenella</taxon>
    </lineage>
</organism>
<evidence type="ECO:0000259" key="6">
    <source>
        <dbReference type="Pfam" id="PF04547"/>
    </source>
</evidence>
<evidence type="ECO:0000256" key="4">
    <source>
        <dbReference type="ARBA" id="ARBA00023136"/>
    </source>
</evidence>
<feature type="transmembrane region" description="Helical" evidence="5">
    <location>
        <begin position="633"/>
        <end position="658"/>
    </location>
</feature>
<dbReference type="OrthoDB" id="296386at2759"/>
<feature type="transmembrane region" description="Helical" evidence="5">
    <location>
        <begin position="368"/>
        <end position="389"/>
    </location>
</feature>
<dbReference type="InterPro" id="IPR007632">
    <property type="entry name" value="Anoctamin"/>
</dbReference>